<evidence type="ECO:0000313" key="2">
    <source>
        <dbReference type="EMBL" id="WAQ82306.1"/>
    </source>
</evidence>
<dbReference type="GeneID" id="77807557"/>
<dbReference type="Proteomes" id="UP001164743">
    <property type="component" value="Chromosome 2A"/>
</dbReference>
<name>A0ABY7CAU1_9BASI</name>
<dbReference type="RefSeq" id="XP_053017861.1">
    <property type="nucleotide sequence ID" value="XM_053166662.1"/>
</dbReference>
<sequence length="433" mass="47071">MTSYQSLHETFFRTDTKAGDNNLSFKGEVKIYGSDSETTTEGKFIYYNLLLIVPRGIMRVNNQNPLVTPRIDVLLKSPNLTKYGYSLSAGDSYTVSGSINADEEGNHIFELNPLLARRHMPVICPFLFNRMIVEGRGSIQEVFSVSKEQNSERAYSEFNIKIMPTARISGVAKSGEIKASPDVIKIVKTLCFDQNDGKELEGSDPLAHETDVIVDPATRRDVALIRKMGFGVSEIGEKRLKGLEMPEFILLIYPCLLAGRLNNQGTLFGGPDSKVDEVYEPAPRMLDVNPIRQLAALVVRLEAVSAATVHAPLSFSPSSPNPTNKLTACPGGEEGGGAGGSGGSAPKRPKSKLLNGHLLTYPIRLESTDEELAAILENQVIWIKTVISSLELCSLGPIYDFLSALGDTVKIQPNVLLHALESFGLASNAAGLF</sequence>
<evidence type="ECO:0000313" key="3">
    <source>
        <dbReference type="Proteomes" id="UP001164743"/>
    </source>
</evidence>
<keyword evidence="3" id="KW-1185">Reference proteome</keyword>
<feature type="compositionally biased region" description="Gly residues" evidence="1">
    <location>
        <begin position="332"/>
        <end position="343"/>
    </location>
</feature>
<evidence type="ECO:0000256" key="1">
    <source>
        <dbReference type="SAM" id="MobiDB-lite"/>
    </source>
</evidence>
<organism evidence="2 3">
    <name type="scientific">Puccinia triticina</name>
    <dbReference type="NCBI Taxonomy" id="208348"/>
    <lineage>
        <taxon>Eukaryota</taxon>
        <taxon>Fungi</taxon>
        <taxon>Dikarya</taxon>
        <taxon>Basidiomycota</taxon>
        <taxon>Pucciniomycotina</taxon>
        <taxon>Pucciniomycetes</taxon>
        <taxon>Pucciniales</taxon>
        <taxon>Pucciniaceae</taxon>
        <taxon>Puccinia</taxon>
    </lineage>
</organism>
<dbReference type="EMBL" id="CP110422">
    <property type="protein sequence ID" value="WAQ82306.1"/>
    <property type="molecule type" value="Genomic_DNA"/>
</dbReference>
<feature type="region of interest" description="Disordered" evidence="1">
    <location>
        <begin position="312"/>
        <end position="350"/>
    </location>
</feature>
<reference evidence="2" key="1">
    <citation type="submission" date="2022-10" db="EMBL/GenBank/DDBJ databases">
        <title>Puccinia triticina Genome sequencing and assembly.</title>
        <authorList>
            <person name="Li C."/>
        </authorList>
    </citation>
    <scope>NUCLEOTIDE SEQUENCE</scope>
    <source>
        <strain evidence="2">Pt15</strain>
    </source>
</reference>
<protein>
    <submittedName>
        <fullName evidence="2">Uncharacterized protein</fullName>
    </submittedName>
</protein>
<accession>A0ABY7CAU1</accession>
<gene>
    <name evidence="2" type="ORF">PtA15_2A623</name>
</gene>
<feature type="compositionally biased region" description="Polar residues" evidence="1">
    <location>
        <begin position="315"/>
        <end position="326"/>
    </location>
</feature>
<proteinExistence type="predicted"/>